<evidence type="ECO:0000256" key="1">
    <source>
        <dbReference type="ARBA" id="ARBA00022491"/>
    </source>
</evidence>
<evidence type="ECO:0000259" key="7">
    <source>
        <dbReference type="PROSITE" id="PS50949"/>
    </source>
</evidence>
<dbReference type="SUPFAM" id="SSF48498">
    <property type="entry name" value="Tetracyclin repressor-like, C-terminal domain"/>
    <property type="match status" value="1"/>
</dbReference>
<dbReference type="InterPro" id="IPR003012">
    <property type="entry name" value="Tet_transcr_reg_TetR"/>
</dbReference>
<keyword evidence="2" id="KW-0805">Transcription regulation</keyword>
<evidence type="ECO:0000259" key="8">
    <source>
        <dbReference type="PROSITE" id="PS50977"/>
    </source>
</evidence>
<dbReference type="KEGG" id="slau:SLA_6805"/>
<gene>
    <name evidence="9" type="ORF">SLA_6805</name>
</gene>
<feature type="domain" description="HTH gntR-type" evidence="7">
    <location>
        <begin position="26"/>
        <end position="94"/>
    </location>
</feature>
<keyword evidence="1" id="KW-0678">Repressor</keyword>
<dbReference type="GO" id="GO:0003700">
    <property type="term" value="F:DNA-binding transcription factor activity"/>
    <property type="evidence" value="ECO:0007669"/>
    <property type="project" value="InterPro"/>
</dbReference>
<dbReference type="CDD" id="cd07377">
    <property type="entry name" value="WHTH_GntR"/>
    <property type="match status" value="1"/>
</dbReference>
<dbReference type="SMART" id="SM00345">
    <property type="entry name" value="HTH_GNTR"/>
    <property type="match status" value="1"/>
</dbReference>
<evidence type="ECO:0000256" key="4">
    <source>
        <dbReference type="ARBA" id="ARBA00023163"/>
    </source>
</evidence>
<organism evidence="9 10">
    <name type="scientific">Streptomyces laurentii</name>
    <dbReference type="NCBI Taxonomy" id="39478"/>
    <lineage>
        <taxon>Bacteria</taxon>
        <taxon>Bacillati</taxon>
        <taxon>Actinomycetota</taxon>
        <taxon>Actinomycetes</taxon>
        <taxon>Kitasatosporales</taxon>
        <taxon>Streptomycetaceae</taxon>
        <taxon>Streptomyces</taxon>
    </lineage>
</organism>
<dbReference type="InterPro" id="IPR036271">
    <property type="entry name" value="Tet_transcr_reg_TetR-rel_C_sf"/>
</dbReference>
<dbReference type="EMBL" id="AP017424">
    <property type="protein sequence ID" value="BAU87671.1"/>
    <property type="molecule type" value="Genomic_DNA"/>
</dbReference>
<dbReference type="PROSITE" id="PS50977">
    <property type="entry name" value="HTH_TETR_2"/>
    <property type="match status" value="1"/>
</dbReference>
<dbReference type="Gene3D" id="1.10.10.60">
    <property type="entry name" value="Homeodomain-like"/>
    <property type="match status" value="1"/>
</dbReference>
<dbReference type="PROSITE" id="PS50949">
    <property type="entry name" value="HTH_GNTR"/>
    <property type="match status" value="1"/>
</dbReference>
<evidence type="ECO:0000313" key="9">
    <source>
        <dbReference type="EMBL" id="BAU87671.1"/>
    </source>
</evidence>
<dbReference type="InterPro" id="IPR036390">
    <property type="entry name" value="WH_DNA-bd_sf"/>
</dbReference>
<dbReference type="InterPro" id="IPR050109">
    <property type="entry name" value="HTH-type_TetR-like_transc_reg"/>
</dbReference>
<dbReference type="InterPro" id="IPR036388">
    <property type="entry name" value="WH-like_DNA-bd_sf"/>
</dbReference>
<sequence length="340" mass="36826">MRRGGGVPMERATEGHAGGQSGRPAAPRSEGIVDELRRRIETGELAPGDRVPSTREITRRWGVAMATATKVLTELRRAGLVRAVPGVGTVVEPRPASCPEPPQTRPVRPPRATGTPPQPTALTLERIVTAAVAVADTEGLAALSMRRVAADLGVATMSLYRHVADKDDLLTHMLDAAFAERPLPAEQPPGWRAPLELSSRLLWEHFRRHPWLAPALSMTRPQLIVSALPFSEWVLTALHAHGLDLDTAFTAQLTLFNHARAIAMNLETEREAEADSGLDGEEWMDTQEPALLGILADGRFPALARVARAGYDLDLDALFEFGLQRLLDGLAPLVDAPPAR</sequence>
<name>A0A160P8V6_STRLU</name>
<dbReference type="SUPFAM" id="SSF46785">
    <property type="entry name" value="Winged helix' DNA-binding domain"/>
    <property type="match status" value="1"/>
</dbReference>
<keyword evidence="4" id="KW-0804">Transcription</keyword>
<dbReference type="Pfam" id="PF00440">
    <property type="entry name" value="TetR_N"/>
    <property type="match status" value="1"/>
</dbReference>
<evidence type="ECO:0000256" key="3">
    <source>
        <dbReference type="ARBA" id="ARBA00023125"/>
    </source>
</evidence>
<dbReference type="SUPFAM" id="SSF46689">
    <property type="entry name" value="Homeodomain-like"/>
    <property type="match status" value="1"/>
</dbReference>
<dbReference type="AlphaFoldDB" id="A0A160P8V6"/>
<evidence type="ECO:0000256" key="2">
    <source>
        <dbReference type="ARBA" id="ARBA00023015"/>
    </source>
</evidence>
<evidence type="ECO:0008006" key="11">
    <source>
        <dbReference type="Google" id="ProtNLM"/>
    </source>
</evidence>
<dbReference type="InterPro" id="IPR004111">
    <property type="entry name" value="Repressor_TetR_C"/>
</dbReference>
<dbReference type="Pfam" id="PF02909">
    <property type="entry name" value="TetR_C_1"/>
    <property type="match status" value="1"/>
</dbReference>
<dbReference type="PANTHER" id="PTHR30055:SF151">
    <property type="entry name" value="TRANSCRIPTIONAL REGULATORY PROTEIN"/>
    <property type="match status" value="1"/>
</dbReference>
<dbReference type="InterPro" id="IPR001647">
    <property type="entry name" value="HTH_TetR"/>
</dbReference>
<dbReference type="PANTHER" id="PTHR30055">
    <property type="entry name" value="HTH-TYPE TRANSCRIPTIONAL REGULATOR RUTR"/>
    <property type="match status" value="1"/>
</dbReference>
<evidence type="ECO:0000256" key="6">
    <source>
        <dbReference type="SAM" id="MobiDB-lite"/>
    </source>
</evidence>
<keyword evidence="10" id="KW-1185">Reference proteome</keyword>
<feature type="region of interest" description="Disordered" evidence="6">
    <location>
        <begin position="92"/>
        <end position="119"/>
    </location>
</feature>
<dbReference type="InterPro" id="IPR009057">
    <property type="entry name" value="Homeodomain-like_sf"/>
</dbReference>
<feature type="region of interest" description="Disordered" evidence="6">
    <location>
        <begin position="1"/>
        <end position="53"/>
    </location>
</feature>
<dbReference type="PRINTS" id="PR00400">
    <property type="entry name" value="TETREPRESSOR"/>
</dbReference>
<reference evidence="9 10" key="1">
    <citation type="journal article" date="2016" name="Genome Announc.">
        <title>Complete Genome Sequence of Thiostrepton-Producing Streptomyces laurentii ATCC 31255.</title>
        <authorList>
            <person name="Doi K."/>
            <person name="Fujino Y."/>
            <person name="Nagayoshi Y."/>
            <person name="Ohshima T."/>
            <person name="Ogata S."/>
        </authorList>
    </citation>
    <scope>NUCLEOTIDE SEQUENCE [LARGE SCALE GENOMIC DNA]</scope>
    <source>
        <strain evidence="9 10">ATCC 31255</strain>
    </source>
</reference>
<feature type="compositionally biased region" description="Pro residues" evidence="6">
    <location>
        <begin position="96"/>
        <end position="109"/>
    </location>
</feature>
<protein>
    <recommendedName>
        <fullName evidence="11">GntR family transcriptional regulator</fullName>
    </recommendedName>
</protein>
<proteinExistence type="predicted"/>
<dbReference type="GO" id="GO:0000976">
    <property type="term" value="F:transcription cis-regulatory region binding"/>
    <property type="evidence" value="ECO:0007669"/>
    <property type="project" value="TreeGrafter"/>
</dbReference>
<feature type="DNA-binding region" description="H-T-H motif" evidence="5">
    <location>
        <begin position="144"/>
        <end position="163"/>
    </location>
</feature>
<dbReference type="Proteomes" id="UP000217676">
    <property type="component" value="Chromosome"/>
</dbReference>
<dbReference type="GO" id="GO:0045892">
    <property type="term" value="P:negative regulation of DNA-templated transcription"/>
    <property type="evidence" value="ECO:0007669"/>
    <property type="project" value="InterPro"/>
</dbReference>
<dbReference type="Gene3D" id="1.10.357.10">
    <property type="entry name" value="Tetracycline Repressor, domain 2"/>
    <property type="match status" value="1"/>
</dbReference>
<dbReference type="Pfam" id="PF00392">
    <property type="entry name" value="GntR"/>
    <property type="match status" value="1"/>
</dbReference>
<keyword evidence="3 5" id="KW-0238">DNA-binding</keyword>
<evidence type="ECO:0000313" key="10">
    <source>
        <dbReference type="Proteomes" id="UP000217676"/>
    </source>
</evidence>
<dbReference type="GO" id="GO:0046677">
    <property type="term" value="P:response to antibiotic"/>
    <property type="evidence" value="ECO:0007669"/>
    <property type="project" value="InterPro"/>
</dbReference>
<feature type="domain" description="HTH tetR-type" evidence="8">
    <location>
        <begin position="121"/>
        <end position="181"/>
    </location>
</feature>
<dbReference type="InterPro" id="IPR000524">
    <property type="entry name" value="Tscrpt_reg_HTH_GntR"/>
</dbReference>
<accession>A0A160P8V6</accession>
<dbReference type="Gene3D" id="1.10.10.10">
    <property type="entry name" value="Winged helix-like DNA-binding domain superfamily/Winged helix DNA-binding domain"/>
    <property type="match status" value="1"/>
</dbReference>
<evidence type="ECO:0000256" key="5">
    <source>
        <dbReference type="PROSITE-ProRule" id="PRU00335"/>
    </source>
</evidence>